<dbReference type="EMBL" id="FOND01000008">
    <property type="protein sequence ID" value="SFF04685.1"/>
    <property type="molecule type" value="Genomic_DNA"/>
</dbReference>
<dbReference type="PANTHER" id="PTHR44688">
    <property type="entry name" value="DNA-BINDING TRANSCRIPTIONAL ACTIVATOR DEVR_DOSR"/>
    <property type="match status" value="1"/>
</dbReference>
<dbReference type="GO" id="GO:0006355">
    <property type="term" value="P:regulation of DNA-templated transcription"/>
    <property type="evidence" value="ECO:0007669"/>
    <property type="project" value="InterPro"/>
</dbReference>
<evidence type="ECO:0000256" key="1">
    <source>
        <dbReference type="ARBA" id="ARBA00023015"/>
    </source>
</evidence>
<gene>
    <name evidence="6" type="ORF">SAMN05216574_108109</name>
</gene>
<dbReference type="OrthoDB" id="4811808at2"/>
<proteinExistence type="predicted"/>
<evidence type="ECO:0000259" key="5">
    <source>
        <dbReference type="PROSITE" id="PS50043"/>
    </source>
</evidence>
<protein>
    <submittedName>
        <fullName evidence="6">AAA ATPase domain-containing protein</fullName>
    </submittedName>
</protein>
<dbReference type="STRING" id="1798228.SAMN05216574_108109"/>
<evidence type="ECO:0000256" key="3">
    <source>
        <dbReference type="ARBA" id="ARBA00023163"/>
    </source>
</evidence>
<dbReference type="RefSeq" id="WP_092198558.1">
    <property type="nucleotide sequence ID" value="NZ_FOND01000008.1"/>
</dbReference>
<dbReference type="SUPFAM" id="SSF52540">
    <property type="entry name" value="P-loop containing nucleoside triphosphate hydrolases"/>
    <property type="match status" value="1"/>
</dbReference>
<dbReference type="AlphaFoldDB" id="A0A1I2FHD6"/>
<sequence length="864" mass="89839">MIDVLVREGLRSAPPAPSEQGGQDPAPQPGSVVVQGPGGTGKTVLLNEIANGYRRSGLTVIDGHSDAHNVCWSPETGAGFAVVLDDGERVTDETADRVGRLLRLSGCSLAIAFRPVPRPRALRRLLDELGSNRRTVVLGHADRQLVHGWARDQLGAAVPPALVDAVLHQTGGLPALVHPMLRGLARTAAGSRPDSAGTGPAALDPRTVPGPVVELVRDVVVGLEEETRLLLHCVAAGAPLDEDILADLLELPSGRLGPVLTEARATGLLLGSGAVVPLVRTALLDLTPADLTRSVRRRLLGLLVERGDEPLELARALARGRVRDARAAELLVRHGSRALTADPVLAEALLGEAVATGAPAGGLAARRALAAALRGGFDDALQWVDAVMTDETVPDRPRAASVAAAVLARRGLLSRSAELYRLAGAQHAGSRALALLATGEVEEAAAILGASAQGDGGSCPSILTGCEELMARGVLQSLRSGPDACADIAAALSTLTRASTLLEPIGRTALLMDTPAALAALVALHSGELGVAEAGLRRAVAADVGGAPDRARHLLLLAWVDMLRGRVAQARDNARRAQAAAPSAMEPRDELVLHALEVGLARRTGDGPALLAAWTRAREALLRYPIDLFTLLPLGELMIAGVRLADSERIAPNVAQAQAILARAGDPQLWATPLHWSGAQAAIMADDPAALRPHAAALLAAARTSPYAAVLARAGRCWLRVLTGDIDAPTVESTAQELAAVGLSWDGSRLAGQAAARTVDPRARTALLSCARALTEASGDVAPCPVPPTAEGGTPVPTGGRLSDREREVAELVLAGQTYREIGARLFISAKTVEHHVSRMRQRLGASNRSDLLARLRAELAPEE</sequence>
<keyword evidence="3" id="KW-0804">Transcription</keyword>
<feature type="region of interest" description="Disordered" evidence="4">
    <location>
        <begin position="11"/>
        <end position="38"/>
    </location>
</feature>
<reference evidence="7" key="1">
    <citation type="submission" date="2016-10" db="EMBL/GenBank/DDBJ databases">
        <authorList>
            <person name="Varghese N."/>
            <person name="Submissions S."/>
        </authorList>
    </citation>
    <scope>NUCLEOTIDE SEQUENCE [LARGE SCALE GENOMIC DNA]</scope>
    <source>
        <strain evidence="7">DSM 46838</strain>
    </source>
</reference>
<dbReference type="PROSITE" id="PS50043">
    <property type="entry name" value="HTH_LUXR_2"/>
    <property type="match status" value="1"/>
</dbReference>
<dbReference type="InterPro" id="IPR027417">
    <property type="entry name" value="P-loop_NTPase"/>
</dbReference>
<feature type="region of interest" description="Disordered" evidence="4">
    <location>
        <begin position="782"/>
        <end position="802"/>
    </location>
</feature>
<dbReference type="PRINTS" id="PR00038">
    <property type="entry name" value="HTHLUXR"/>
</dbReference>
<evidence type="ECO:0000313" key="7">
    <source>
        <dbReference type="Proteomes" id="UP000198589"/>
    </source>
</evidence>
<keyword evidence="1" id="KW-0805">Transcription regulation</keyword>
<dbReference type="Gene3D" id="1.10.10.10">
    <property type="entry name" value="Winged helix-like DNA-binding domain superfamily/Winged helix DNA-binding domain"/>
    <property type="match status" value="1"/>
</dbReference>
<evidence type="ECO:0000256" key="4">
    <source>
        <dbReference type="SAM" id="MobiDB-lite"/>
    </source>
</evidence>
<dbReference type="SUPFAM" id="SSF46894">
    <property type="entry name" value="C-terminal effector domain of the bipartite response regulators"/>
    <property type="match status" value="1"/>
</dbReference>
<feature type="region of interest" description="Disordered" evidence="4">
    <location>
        <begin position="188"/>
        <end position="207"/>
    </location>
</feature>
<feature type="domain" description="HTH luxR-type" evidence="5">
    <location>
        <begin position="795"/>
        <end position="860"/>
    </location>
</feature>
<keyword evidence="2" id="KW-0238">DNA-binding</keyword>
<dbReference type="PANTHER" id="PTHR44688:SF16">
    <property type="entry name" value="DNA-BINDING TRANSCRIPTIONAL ACTIVATOR DEVR_DOSR"/>
    <property type="match status" value="1"/>
</dbReference>
<dbReference type="Gene3D" id="1.25.40.10">
    <property type="entry name" value="Tetratricopeptide repeat domain"/>
    <property type="match status" value="1"/>
</dbReference>
<dbReference type="InterPro" id="IPR011990">
    <property type="entry name" value="TPR-like_helical_dom_sf"/>
</dbReference>
<organism evidence="6 7">
    <name type="scientific">Blastococcus tunisiensis</name>
    <dbReference type="NCBI Taxonomy" id="1798228"/>
    <lineage>
        <taxon>Bacteria</taxon>
        <taxon>Bacillati</taxon>
        <taxon>Actinomycetota</taxon>
        <taxon>Actinomycetes</taxon>
        <taxon>Geodermatophilales</taxon>
        <taxon>Geodermatophilaceae</taxon>
        <taxon>Blastococcus</taxon>
    </lineage>
</organism>
<dbReference type="InterPro" id="IPR016032">
    <property type="entry name" value="Sig_transdc_resp-reg_C-effctor"/>
</dbReference>
<accession>A0A1I2FHD6</accession>
<dbReference type="CDD" id="cd06170">
    <property type="entry name" value="LuxR_C_like"/>
    <property type="match status" value="1"/>
</dbReference>
<dbReference type="InterPro" id="IPR036388">
    <property type="entry name" value="WH-like_DNA-bd_sf"/>
</dbReference>
<dbReference type="Pfam" id="PF00196">
    <property type="entry name" value="GerE"/>
    <property type="match status" value="1"/>
</dbReference>
<dbReference type="SMART" id="SM00421">
    <property type="entry name" value="HTH_LUXR"/>
    <property type="match status" value="1"/>
</dbReference>
<keyword evidence="7" id="KW-1185">Reference proteome</keyword>
<dbReference type="PROSITE" id="PS00622">
    <property type="entry name" value="HTH_LUXR_1"/>
    <property type="match status" value="1"/>
</dbReference>
<evidence type="ECO:0000313" key="6">
    <source>
        <dbReference type="EMBL" id="SFF04685.1"/>
    </source>
</evidence>
<evidence type="ECO:0000256" key="2">
    <source>
        <dbReference type="ARBA" id="ARBA00023125"/>
    </source>
</evidence>
<name>A0A1I2FHD6_9ACTN</name>
<dbReference type="GO" id="GO:0003677">
    <property type="term" value="F:DNA binding"/>
    <property type="evidence" value="ECO:0007669"/>
    <property type="project" value="UniProtKB-KW"/>
</dbReference>
<dbReference type="Proteomes" id="UP000198589">
    <property type="component" value="Unassembled WGS sequence"/>
</dbReference>
<dbReference type="InterPro" id="IPR000792">
    <property type="entry name" value="Tscrpt_reg_LuxR_C"/>
</dbReference>